<evidence type="ECO:0000313" key="7">
    <source>
        <dbReference type="EMBL" id="AHI58347.1"/>
    </source>
</evidence>
<keyword evidence="4" id="KW-0456">Lyase</keyword>
<dbReference type="InterPro" id="IPR015422">
    <property type="entry name" value="PyrdxlP-dep_Trfase_small"/>
</dbReference>
<evidence type="ECO:0000256" key="4">
    <source>
        <dbReference type="ARBA" id="ARBA00023239"/>
    </source>
</evidence>
<dbReference type="AlphaFoldDB" id="W0GLW9"/>
<gene>
    <name evidence="7" type="ORF">P344_05125</name>
</gene>
<protein>
    <recommendedName>
        <fullName evidence="2">cysteine-S-conjugate beta-lyase</fullName>
        <ecNumber evidence="2">4.4.1.13</ecNumber>
    </recommendedName>
</protein>
<dbReference type="PANTHER" id="PTHR43525:SF1">
    <property type="entry name" value="PROTEIN MALY"/>
    <property type="match status" value="1"/>
</dbReference>
<comment type="cofactor">
    <cofactor evidence="1">
        <name>pyridoxal 5'-phosphate</name>
        <dbReference type="ChEBI" id="CHEBI:597326"/>
    </cofactor>
</comment>
<dbReference type="EC" id="4.4.1.13" evidence="2"/>
<sequence>MDVIKKRVETNIYGYNYVPAQFYQSIIKWHQERLKVNLQTLWIHLIYGTVGTLYYLIQEFNNVQDSILVQTPVYGPFGESIIDNNRTLVCNNLLYQDNSYQIDFADFENQIINNQEVTFTSCLAFPEHYSHLIVCTSPNKAFNFGGFKTSYVVIPDETLTTRFLNCMKINRVTSPNTFGAITLPNCCLW</sequence>
<dbReference type="KEGG" id="smia:P344_05125"/>
<dbReference type="Pfam" id="PF00155">
    <property type="entry name" value="Aminotran_1_2"/>
    <property type="match status" value="1"/>
</dbReference>
<keyword evidence="8" id="KW-1185">Reference proteome</keyword>
<evidence type="ECO:0000256" key="3">
    <source>
        <dbReference type="ARBA" id="ARBA00022898"/>
    </source>
</evidence>
<dbReference type="InterPro" id="IPR015421">
    <property type="entry name" value="PyrdxlP-dep_Trfase_major"/>
</dbReference>
<keyword evidence="3" id="KW-0663">Pyridoxal phosphate</keyword>
<dbReference type="PANTHER" id="PTHR43525">
    <property type="entry name" value="PROTEIN MALY"/>
    <property type="match status" value="1"/>
</dbReference>
<dbReference type="OrthoDB" id="9802872at2"/>
<name>W0GLW9_9MOLU</name>
<evidence type="ECO:0000256" key="2">
    <source>
        <dbReference type="ARBA" id="ARBA00012224"/>
    </source>
</evidence>
<evidence type="ECO:0000259" key="6">
    <source>
        <dbReference type="Pfam" id="PF00155"/>
    </source>
</evidence>
<dbReference type="STRING" id="838561.P344_05125"/>
<reference evidence="7 8" key="1">
    <citation type="submission" date="2013-09" db="EMBL/GenBank/DDBJ databases">
        <title>Complete genome sequence of Spiroplasma mirum suckling mouse cataract agent.</title>
        <authorList>
            <person name="Landry C.A."/>
            <person name="Bastian F.O."/>
            <person name="Thune R.L."/>
        </authorList>
    </citation>
    <scope>NUCLEOTIDE SEQUENCE [LARGE SCALE GENOMIC DNA]</scope>
    <source>
        <strain evidence="7 8">SMCA</strain>
    </source>
</reference>
<feature type="domain" description="Aminotransferase class I/classII large" evidence="6">
    <location>
        <begin position="8"/>
        <end position="119"/>
    </location>
</feature>
<dbReference type="KEGG" id="smir:SMM_0855"/>
<dbReference type="InterPro" id="IPR004839">
    <property type="entry name" value="Aminotransferase_I/II_large"/>
</dbReference>
<dbReference type="eggNOG" id="COG1168">
    <property type="taxonomic scope" value="Bacteria"/>
</dbReference>
<dbReference type="InterPro" id="IPR015424">
    <property type="entry name" value="PyrdxlP-dep_Trfase"/>
</dbReference>
<dbReference type="GO" id="GO:0047804">
    <property type="term" value="F:cysteine-S-conjugate beta-lyase activity"/>
    <property type="evidence" value="ECO:0007669"/>
    <property type="project" value="UniProtKB-EC"/>
</dbReference>
<dbReference type="InterPro" id="IPR051798">
    <property type="entry name" value="Class-II_PLP-Dep_Aminotrans"/>
</dbReference>
<dbReference type="GO" id="GO:0030170">
    <property type="term" value="F:pyridoxal phosphate binding"/>
    <property type="evidence" value="ECO:0007669"/>
    <property type="project" value="InterPro"/>
</dbReference>
<evidence type="ECO:0000256" key="5">
    <source>
        <dbReference type="ARBA" id="ARBA00037974"/>
    </source>
</evidence>
<accession>W0GLW9</accession>
<comment type="similarity">
    <text evidence="5">Belongs to the class-II pyridoxal-phosphate-dependent aminotransferase family. MalY/PatB cystathionine beta-lyase subfamily.</text>
</comment>
<evidence type="ECO:0000256" key="1">
    <source>
        <dbReference type="ARBA" id="ARBA00001933"/>
    </source>
</evidence>
<dbReference type="RefSeq" id="WP_025317604.1">
    <property type="nucleotide sequence ID" value="NZ_CP002082.1"/>
</dbReference>
<dbReference type="EMBL" id="CP006720">
    <property type="protein sequence ID" value="AHI58347.1"/>
    <property type="molecule type" value="Genomic_DNA"/>
</dbReference>
<proteinExistence type="inferred from homology"/>
<dbReference type="SUPFAM" id="SSF53383">
    <property type="entry name" value="PLP-dependent transferases"/>
    <property type="match status" value="1"/>
</dbReference>
<evidence type="ECO:0000313" key="8">
    <source>
        <dbReference type="Proteomes" id="UP000019260"/>
    </source>
</evidence>
<dbReference type="Proteomes" id="UP000019260">
    <property type="component" value="Chromosome"/>
</dbReference>
<dbReference type="Gene3D" id="3.40.640.10">
    <property type="entry name" value="Type I PLP-dependent aspartate aminotransferase-like (Major domain)"/>
    <property type="match status" value="2"/>
</dbReference>
<dbReference type="Gene3D" id="3.90.1150.10">
    <property type="entry name" value="Aspartate Aminotransferase, domain 1"/>
    <property type="match status" value="1"/>
</dbReference>
<organism evidence="7 8">
    <name type="scientific">Spiroplasma mirum ATCC 29335</name>
    <dbReference type="NCBI Taxonomy" id="838561"/>
    <lineage>
        <taxon>Bacteria</taxon>
        <taxon>Bacillati</taxon>
        <taxon>Mycoplasmatota</taxon>
        <taxon>Mollicutes</taxon>
        <taxon>Entomoplasmatales</taxon>
        <taxon>Spiroplasmataceae</taxon>
        <taxon>Spiroplasma</taxon>
    </lineage>
</organism>
<dbReference type="HOGENOM" id="CLU_1433668_0_0_14"/>
<dbReference type="PATRIC" id="fig|838561.3.peg.983"/>